<gene>
    <name evidence="1" type="ORF">BCV71DRAFT_235689</name>
</gene>
<dbReference type="AlphaFoldDB" id="A0A1X0RZS5"/>
<name>A0A1X0RZS5_RHIZD</name>
<evidence type="ECO:0000313" key="1">
    <source>
        <dbReference type="EMBL" id="ORE17563.1"/>
    </source>
</evidence>
<reference evidence="1 2" key="1">
    <citation type="journal article" date="2016" name="Proc. Natl. Acad. Sci. U.S.A.">
        <title>Lipid metabolic changes in an early divergent fungus govern the establishment of a mutualistic symbiosis with endobacteria.</title>
        <authorList>
            <person name="Lastovetsky O.A."/>
            <person name="Gaspar M.L."/>
            <person name="Mondo S.J."/>
            <person name="LaButti K.M."/>
            <person name="Sandor L."/>
            <person name="Grigoriev I.V."/>
            <person name="Henry S.A."/>
            <person name="Pawlowska T.E."/>
        </authorList>
    </citation>
    <scope>NUCLEOTIDE SEQUENCE [LARGE SCALE GENOMIC DNA]</scope>
    <source>
        <strain evidence="1 2">ATCC 11559</strain>
    </source>
</reference>
<dbReference type="Proteomes" id="UP000242381">
    <property type="component" value="Unassembled WGS sequence"/>
</dbReference>
<organism evidence="1 2">
    <name type="scientific">Rhizopus microsporus</name>
    <dbReference type="NCBI Taxonomy" id="58291"/>
    <lineage>
        <taxon>Eukaryota</taxon>
        <taxon>Fungi</taxon>
        <taxon>Fungi incertae sedis</taxon>
        <taxon>Mucoromycota</taxon>
        <taxon>Mucoromycotina</taxon>
        <taxon>Mucoromycetes</taxon>
        <taxon>Mucorales</taxon>
        <taxon>Mucorineae</taxon>
        <taxon>Rhizopodaceae</taxon>
        <taxon>Rhizopus</taxon>
    </lineage>
</organism>
<evidence type="ECO:0000313" key="2">
    <source>
        <dbReference type="Proteomes" id="UP000242381"/>
    </source>
</evidence>
<protein>
    <submittedName>
        <fullName evidence="1">Uncharacterized protein</fullName>
    </submittedName>
</protein>
<accession>A0A1X0RZS5</accession>
<sequence>MLRVIVQSNPSLQQWQIDFATSLAIRDMSQIHPWIYTYDSRDYNRLKQSNYSDFIKNQFVSLFGLGGIDLFILGQQQKYNHCERNGVHYAIIDGVNDNIDFEQIKIEYPFNGIRLISSGNSIFFLDNVKFQKIRRLVQTAKDN</sequence>
<dbReference type="EMBL" id="KV921352">
    <property type="protein sequence ID" value="ORE17563.1"/>
    <property type="molecule type" value="Genomic_DNA"/>
</dbReference>
<proteinExistence type="predicted"/>